<keyword evidence="4" id="KW-1185">Reference proteome</keyword>
<feature type="compositionally biased region" description="Low complexity" evidence="1">
    <location>
        <begin position="949"/>
        <end position="969"/>
    </location>
</feature>
<feature type="region of interest" description="Disordered" evidence="1">
    <location>
        <begin position="360"/>
        <end position="391"/>
    </location>
</feature>
<dbReference type="CDD" id="cd00160">
    <property type="entry name" value="RhoGEF"/>
    <property type="match status" value="1"/>
</dbReference>
<feature type="compositionally biased region" description="Low complexity" evidence="1">
    <location>
        <begin position="368"/>
        <end position="390"/>
    </location>
</feature>
<feature type="region of interest" description="Disordered" evidence="1">
    <location>
        <begin position="233"/>
        <end position="258"/>
    </location>
</feature>
<dbReference type="InterPro" id="IPR051092">
    <property type="entry name" value="FYVE_RhoGEF_PH"/>
</dbReference>
<dbReference type="SUPFAM" id="SSF48065">
    <property type="entry name" value="DBL homology domain (DH-domain)"/>
    <property type="match status" value="1"/>
</dbReference>
<name>A0A0L0VT02_9BASI</name>
<dbReference type="Proteomes" id="UP000054564">
    <property type="component" value="Unassembled WGS sequence"/>
</dbReference>
<reference evidence="4" key="1">
    <citation type="submission" date="2014-03" db="EMBL/GenBank/DDBJ databases">
        <title>The Genome Sequence of Puccinia striiformis f. sp. tritici PST-78.</title>
        <authorList>
            <consortium name="The Broad Institute Genome Sequencing Platform"/>
            <person name="Cuomo C."/>
            <person name="Hulbert S."/>
            <person name="Chen X."/>
            <person name="Walker B."/>
            <person name="Young S.K."/>
            <person name="Zeng Q."/>
            <person name="Gargeya S."/>
            <person name="Fitzgerald M."/>
            <person name="Haas B."/>
            <person name="Abouelleil A."/>
            <person name="Alvarado L."/>
            <person name="Arachchi H.M."/>
            <person name="Berlin A.M."/>
            <person name="Chapman S.B."/>
            <person name="Goldberg J."/>
            <person name="Griggs A."/>
            <person name="Gujja S."/>
            <person name="Hansen M."/>
            <person name="Howarth C."/>
            <person name="Imamovic A."/>
            <person name="Larimer J."/>
            <person name="McCowan C."/>
            <person name="Montmayeur A."/>
            <person name="Murphy C."/>
            <person name="Neiman D."/>
            <person name="Pearson M."/>
            <person name="Priest M."/>
            <person name="Roberts A."/>
            <person name="Saif S."/>
            <person name="Shea T."/>
            <person name="Sisk P."/>
            <person name="Sykes S."/>
            <person name="Wortman J."/>
            <person name="Nusbaum C."/>
            <person name="Birren B."/>
        </authorList>
    </citation>
    <scope>NUCLEOTIDE SEQUENCE [LARGE SCALE GENOMIC DNA]</scope>
    <source>
        <strain evidence="4">race PST-78</strain>
    </source>
</reference>
<dbReference type="InterPro" id="IPR035899">
    <property type="entry name" value="DBL_dom_sf"/>
</dbReference>
<proteinExistence type="predicted"/>
<feature type="compositionally biased region" description="Polar residues" evidence="1">
    <location>
        <begin position="597"/>
        <end position="616"/>
    </location>
</feature>
<dbReference type="Pfam" id="PF00621">
    <property type="entry name" value="RhoGEF"/>
    <property type="match status" value="1"/>
</dbReference>
<dbReference type="PANTHER" id="PTHR12673:SF159">
    <property type="entry name" value="LD03170P"/>
    <property type="match status" value="1"/>
</dbReference>
<dbReference type="InterPro" id="IPR000219">
    <property type="entry name" value="DH_dom"/>
</dbReference>
<feature type="region of interest" description="Disordered" evidence="1">
    <location>
        <begin position="272"/>
        <end position="302"/>
    </location>
</feature>
<gene>
    <name evidence="3" type="ORF">PSTG_04316</name>
</gene>
<feature type="compositionally biased region" description="Basic and acidic residues" evidence="1">
    <location>
        <begin position="479"/>
        <end position="488"/>
    </location>
</feature>
<dbReference type="GO" id="GO:0005737">
    <property type="term" value="C:cytoplasm"/>
    <property type="evidence" value="ECO:0007669"/>
    <property type="project" value="TreeGrafter"/>
</dbReference>
<dbReference type="PROSITE" id="PS50010">
    <property type="entry name" value="DH_2"/>
    <property type="match status" value="1"/>
</dbReference>
<feature type="domain" description="DH" evidence="2">
    <location>
        <begin position="649"/>
        <end position="845"/>
    </location>
</feature>
<sequence>MSSRLLPGSFVRAILNDLSHSSQVTLQPLRNRPFAHALLYPHRHPQARHHDHEQGRSNEGQPRLVLASGLGITLIGASGSFDSDQQRNSCETDFDTIRPFHTRQPSHRSNLPSFTTCPALDQSNSVTLPNSCTSWDPVYDHQTPDPAGASTTELPSPHGLSVVSTSFIRRPSPSIGTDYHQNEHHQKLKKARSSRSIRHCSSQSTFCSPAAPAPLPFPAHLILSLTSASTSSLSPADEVDASIPPQCPPSNRSTSFTTPLRSCRSLYFTKQKTNTQSRHPTNHHSISNNPQSRPLTPLTSPCLDSSSLHQAAPLSGFSSQLSDFQDCPPISSCPPELIPFPLDNPVTSQPTKFTHFVRSKIQRKNSRRSISQSRSSSLLSSHKPLSSASSVCSSTIQPSCLTEPVEFDQFSATSCYRSISHSATCETLQSFPQSTTSPLSMPGADHEVESLLDAHGVPDTPAPILRSSSSQPLLAEQYRKKTLSDARSHSAAGSRPAHEMPRHSDSASSGLGLITLSTGSSDRALHSKPVSSTGSSSPPRNSVRTHLSRLAQFLTPSPTLKYPPVASSKVKIPSPPSDPRPWSSTGSSVPPPRELPSRQQTSTALNAPQVITSNKKPTAPPMTIINWRTTLSHHEYRHILDTLGPTEIHRQQLIWELCQTETAFLDSIAVILDLFIIPLRDESQYGTWVIGVPEPVQKLFGDLDQIANFHSEIVMGMNYNRMCEKKRNKAPVVIKFADMMAGFVPRLRIYERYLVCFERVAQTIDRLSLDPADHFGSFVRMQSHTAGFGAMTLTSFLLKPIQRLMKYPLFFRQLCETTPLGHPDHQATSNLWKATDGIIRLMQDVKGREDDLEALKSLEEQLQGLPDGLVLANRGRKIVTRGTLQMVYPSHKDILKFPLTNPNPEADPFGSEMTPAVCRRISSSSNHSSLGIHGDFSNNSSKGHSRCLSPVSDSSETSEASHSQSSCQSTNTESTFDATGSPQLLASEVPYQSRSTSGCSSKSAPRFESSIGSELNPIKLKAPRSLQSKRSSHKLIKGRGIPTEAVEVIILTDMLILCTREAPPKKNWRVSSRKPEDFNRFRVLDSFGLSRLTHLEDLGGQLSEFDDLVQLVLKPLSAIPRADSNRKMASSMLQVENSRHNEHTIYLSSNTPPHSSPMNWNNTGSIVPSNPSGEKDWNIWLKELRKLEGLTQNSFNRQLKHSDQKRRRSNTDKIELSIRKATSMGNLLA</sequence>
<evidence type="ECO:0000313" key="4">
    <source>
        <dbReference type="Proteomes" id="UP000054564"/>
    </source>
</evidence>
<dbReference type="Gene3D" id="1.20.900.10">
    <property type="entry name" value="Dbl homology (DH) domain"/>
    <property type="match status" value="1"/>
</dbReference>
<protein>
    <recommendedName>
        <fullName evidence="2">DH domain-containing protein</fullName>
    </recommendedName>
</protein>
<accession>A0A0L0VT02</accession>
<dbReference type="OrthoDB" id="1716625at2759"/>
<feature type="compositionally biased region" description="Polar residues" evidence="1">
    <location>
        <begin position="970"/>
        <end position="1003"/>
    </location>
</feature>
<comment type="caution">
    <text evidence="3">The sequence shown here is derived from an EMBL/GenBank/DDBJ whole genome shotgun (WGS) entry which is preliminary data.</text>
</comment>
<dbReference type="SMART" id="SM00325">
    <property type="entry name" value="RhoGEF"/>
    <property type="match status" value="1"/>
</dbReference>
<feature type="region of interest" description="Disordered" evidence="1">
    <location>
        <begin position="924"/>
        <end position="1009"/>
    </location>
</feature>
<feature type="compositionally biased region" description="Basic and acidic residues" evidence="1">
    <location>
        <begin position="496"/>
        <end position="505"/>
    </location>
</feature>
<evidence type="ECO:0000313" key="3">
    <source>
        <dbReference type="EMBL" id="KNF02409.1"/>
    </source>
</evidence>
<dbReference type="PANTHER" id="PTHR12673">
    <property type="entry name" value="FACIOGENITAL DYSPLASIA PROTEIN"/>
    <property type="match status" value="1"/>
</dbReference>
<dbReference type="STRING" id="1165861.A0A0L0VT02"/>
<dbReference type="EMBL" id="AJIL01000023">
    <property type="protein sequence ID" value="KNF02409.1"/>
    <property type="molecule type" value="Genomic_DNA"/>
</dbReference>
<dbReference type="GO" id="GO:0005085">
    <property type="term" value="F:guanyl-nucleotide exchange factor activity"/>
    <property type="evidence" value="ECO:0007669"/>
    <property type="project" value="InterPro"/>
</dbReference>
<feature type="region of interest" description="Disordered" evidence="1">
    <location>
        <begin position="479"/>
        <end position="619"/>
    </location>
</feature>
<feature type="compositionally biased region" description="Low complexity" evidence="1">
    <location>
        <begin position="527"/>
        <end position="542"/>
    </location>
</feature>
<dbReference type="AlphaFoldDB" id="A0A0L0VT02"/>
<evidence type="ECO:0000256" key="1">
    <source>
        <dbReference type="SAM" id="MobiDB-lite"/>
    </source>
</evidence>
<feature type="compositionally biased region" description="Polar residues" evidence="1">
    <location>
        <begin position="249"/>
        <end position="258"/>
    </location>
</feature>
<evidence type="ECO:0000259" key="2">
    <source>
        <dbReference type="PROSITE" id="PS50010"/>
    </source>
</evidence>
<organism evidence="3 4">
    <name type="scientific">Puccinia striiformis f. sp. tritici PST-78</name>
    <dbReference type="NCBI Taxonomy" id="1165861"/>
    <lineage>
        <taxon>Eukaryota</taxon>
        <taxon>Fungi</taxon>
        <taxon>Dikarya</taxon>
        <taxon>Basidiomycota</taxon>
        <taxon>Pucciniomycotina</taxon>
        <taxon>Pucciniomycetes</taxon>
        <taxon>Pucciniales</taxon>
        <taxon>Pucciniaceae</taxon>
        <taxon>Puccinia</taxon>
    </lineage>
</organism>